<dbReference type="GO" id="GO:0004252">
    <property type="term" value="F:serine-type endopeptidase activity"/>
    <property type="evidence" value="ECO:0007669"/>
    <property type="project" value="UniProtKB-UniRule"/>
</dbReference>
<dbReference type="Pfam" id="PF17766">
    <property type="entry name" value="fn3_6"/>
    <property type="match status" value="1"/>
</dbReference>
<dbReference type="InterPro" id="IPR023828">
    <property type="entry name" value="Peptidase_S8_Ser-AS"/>
</dbReference>
<dbReference type="InterPro" id="IPR034197">
    <property type="entry name" value="Peptidases_S8_3"/>
</dbReference>
<dbReference type="InterPro" id="IPR003137">
    <property type="entry name" value="PA_domain"/>
</dbReference>
<reference evidence="17" key="2">
    <citation type="submission" date="2021-12" db="EMBL/GenBank/DDBJ databases">
        <title>Resequencing data analysis of finger millet.</title>
        <authorList>
            <person name="Hatakeyama M."/>
            <person name="Aluri S."/>
            <person name="Balachadran M.T."/>
            <person name="Sivarajan S.R."/>
            <person name="Poveda L."/>
            <person name="Shimizu-Inatsugi R."/>
            <person name="Schlapbach R."/>
            <person name="Sreeman S.M."/>
            <person name="Shimizu K.K."/>
        </authorList>
    </citation>
    <scope>NUCLEOTIDE SEQUENCE</scope>
</reference>
<evidence type="ECO:0000313" key="17">
    <source>
        <dbReference type="EMBL" id="GJN14185.1"/>
    </source>
</evidence>
<dbReference type="Pfam" id="PF05922">
    <property type="entry name" value="Inhibitor_I9"/>
    <property type="match status" value="1"/>
</dbReference>
<evidence type="ECO:0000313" key="18">
    <source>
        <dbReference type="Proteomes" id="UP001054889"/>
    </source>
</evidence>
<dbReference type="Pfam" id="PF02225">
    <property type="entry name" value="PA"/>
    <property type="match status" value="1"/>
</dbReference>
<evidence type="ECO:0000256" key="8">
    <source>
        <dbReference type="PIRSR" id="PIRSR615500-1"/>
    </source>
</evidence>
<evidence type="ECO:0000256" key="6">
    <source>
        <dbReference type="ARBA" id="ARBA00022825"/>
    </source>
</evidence>
<feature type="region of interest" description="Disordered" evidence="11">
    <location>
        <begin position="94"/>
        <end position="115"/>
    </location>
</feature>
<dbReference type="SUPFAM" id="SSF52743">
    <property type="entry name" value="Subtilisin-like"/>
    <property type="match status" value="1"/>
</dbReference>
<comment type="subcellular location">
    <subcellularLocation>
        <location evidence="1">Secreted</location>
    </subcellularLocation>
</comment>
<dbReference type="InterPro" id="IPR023827">
    <property type="entry name" value="Peptidase_S8_Asp-AS"/>
</dbReference>
<dbReference type="Gene3D" id="2.60.40.2310">
    <property type="match status" value="1"/>
</dbReference>
<dbReference type="AlphaFoldDB" id="A0AAV5DW84"/>
<feature type="active site" description="Charge relay system" evidence="8 9">
    <location>
        <position position="191"/>
    </location>
</feature>
<comment type="similarity">
    <text evidence="2 9 10">Belongs to the peptidase S8 family.</text>
</comment>
<dbReference type="GO" id="GO:0006508">
    <property type="term" value="P:proteolysis"/>
    <property type="evidence" value="ECO:0007669"/>
    <property type="project" value="UniProtKB-KW"/>
</dbReference>
<feature type="domain" description="PA" evidence="14">
    <location>
        <begin position="405"/>
        <end position="491"/>
    </location>
</feature>
<evidence type="ECO:0000256" key="12">
    <source>
        <dbReference type="SAM" id="Phobius"/>
    </source>
</evidence>
<evidence type="ECO:0000256" key="10">
    <source>
        <dbReference type="RuleBase" id="RU003355"/>
    </source>
</evidence>
<evidence type="ECO:0000259" key="13">
    <source>
        <dbReference type="Pfam" id="PF00082"/>
    </source>
</evidence>
<organism evidence="17 18">
    <name type="scientific">Eleusine coracana subsp. coracana</name>
    <dbReference type="NCBI Taxonomy" id="191504"/>
    <lineage>
        <taxon>Eukaryota</taxon>
        <taxon>Viridiplantae</taxon>
        <taxon>Streptophyta</taxon>
        <taxon>Embryophyta</taxon>
        <taxon>Tracheophyta</taxon>
        <taxon>Spermatophyta</taxon>
        <taxon>Magnoliopsida</taxon>
        <taxon>Liliopsida</taxon>
        <taxon>Poales</taxon>
        <taxon>Poaceae</taxon>
        <taxon>PACMAD clade</taxon>
        <taxon>Chloridoideae</taxon>
        <taxon>Cynodonteae</taxon>
        <taxon>Eleusininae</taxon>
        <taxon>Eleusine</taxon>
    </lineage>
</organism>
<comment type="caution">
    <text evidence="17">The sequence shown here is derived from an EMBL/GenBank/DDBJ whole genome shotgun (WGS) entry which is preliminary data.</text>
</comment>
<keyword evidence="12" id="KW-1133">Transmembrane helix</keyword>
<keyword evidence="12" id="KW-0812">Transmembrane</keyword>
<evidence type="ECO:0000259" key="16">
    <source>
        <dbReference type="Pfam" id="PF17766"/>
    </source>
</evidence>
<evidence type="ECO:0000256" key="11">
    <source>
        <dbReference type="SAM" id="MobiDB-lite"/>
    </source>
</evidence>
<evidence type="ECO:0000256" key="7">
    <source>
        <dbReference type="ARBA" id="ARBA00023180"/>
    </source>
</evidence>
<evidence type="ECO:0000256" key="2">
    <source>
        <dbReference type="ARBA" id="ARBA00011073"/>
    </source>
</evidence>
<name>A0AAV5DW84_ELECO</name>
<protein>
    <submittedName>
        <fullName evidence="17">Uncharacterized protein</fullName>
    </submittedName>
</protein>
<dbReference type="PROSITE" id="PS00138">
    <property type="entry name" value="SUBTILASE_SER"/>
    <property type="match status" value="1"/>
</dbReference>
<keyword evidence="3 9" id="KW-0645">Protease</keyword>
<dbReference type="PANTHER" id="PTHR10795">
    <property type="entry name" value="PROPROTEIN CONVERTASE SUBTILISIN/KEXIN"/>
    <property type="match status" value="1"/>
</dbReference>
<dbReference type="GO" id="GO:0005576">
    <property type="term" value="C:extracellular region"/>
    <property type="evidence" value="ECO:0007669"/>
    <property type="project" value="UniProtKB-SubCell"/>
</dbReference>
<feature type="transmembrane region" description="Helical" evidence="12">
    <location>
        <begin position="21"/>
        <end position="46"/>
    </location>
</feature>
<dbReference type="PROSITE" id="PS51892">
    <property type="entry name" value="SUBTILASE"/>
    <property type="match status" value="1"/>
</dbReference>
<dbReference type="Proteomes" id="UP001054889">
    <property type="component" value="Unassembled WGS sequence"/>
</dbReference>
<dbReference type="CDD" id="cd04852">
    <property type="entry name" value="Peptidases_S8_3"/>
    <property type="match status" value="1"/>
</dbReference>
<sequence length="807" mass="83204">MTSTVCVVYSYTNKPHMGRMAISPLIACVAYYCGLVLVATSTLPALCYVPNSAARQSSTATPRRSATQTYIVFVEPPPAHLQGDDAAHRRWHESFLPSSSSSSSSGHHGGGTSGGVHHSYTSVLSGFSAKLTERQLAVVSRRPGFVRAFPERRVHLMTTHTPAFLGLTQSRGGGVWDAAGYGEGVVVGVLDTGVDETHPSFADDGTVPPPPATWKGGCVPTVPCNNKLVGAASFVGDNSTADEVGHGTHTAATAAGWFVDGVSVFGLGSGTASGIAPRAHIAVYKVCDAQGCFESDLLAGMDAAVKDGVDVVSLSLGGPSTPFDKDPIAIAAFAASSKGVPVVCAGGNGGPRPSTLSNEAPWILTVAAGTTDRSFRAAVHLGDGETFAGESLTQANNAGFGSRAYPLYYSLGANYCDSFDEDANVTGKIVVCDTETPVPPPSSVDAVREAGGAGVVFVNEADFGYTIVVEKFRDDGSLPMSQVTAVDGAKIMGYAMRAGSASETRTATIVFNSTLLGVRPAPTVAAFSSRGPSAAGPGVPKPDVMAPGLNILAAWPAAVSVDNDDTTNTNNEQEYIYNVVSGTSMATPHVTGVVALVRKMHPDWSPAAIKSAIMTSSSAVDNAGHIIVDEEHKQATYYAAGAGHVVPAKAVDPGLVYDMGVRDYAGYICALLGEAALKAIAAGANASLTCAEVGLVPEAQLNYPAILVPLQSEPFTVERTVTNVGPATSRYVAKVDAPEGLTIDVDPAELRFTEVKETKTFTVSVSGGGDGTEQMKIVEGSISWVSQDHVVRSPVVADASIAATPTT</sequence>
<feature type="domain" description="Inhibitor I9" evidence="15">
    <location>
        <begin position="69"/>
        <end position="157"/>
    </location>
</feature>
<dbReference type="EMBL" id="BQKI01000071">
    <property type="protein sequence ID" value="GJN14185.1"/>
    <property type="molecule type" value="Genomic_DNA"/>
</dbReference>
<reference evidence="17" key="1">
    <citation type="journal article" date="2018" name="DNA Res.">
        <title>Multiple hybrid de novo genome assembly of finger millet, an orphan allotetraploid crop.</title>
        <authorList>
            <person name="Hatakeyama M."/>
            <person name="Aluri S."/>
            <person name="Balachadran M.T."/>
            <person name="Sivarajan S.R."/>
            <person name="Patrignani A."/>
            <person name="Gruter S."/>
            <person name="Poveda L."/>
            <person name="Shimizu-Inatsugi R."/>
            <person name="Baeten J."/>
            <person name="Francoijs K.J."/>
            <person name="Nataraja K.N."/>
            <person name="Reddy Y.A.N."/>
            <person name="Phadnis S."/>
            <person name="Ravikumar R.L."/>
            <person name="Schlapbach R."/>
            <person name="Sreeman S.M."/>
            <person name="Shimizu K.K."/>
        </authorList>
    </citation>
    <scope>NUCLEOTIDE SEQUENCE</scope>
</reference>
<evidence type="ECO:0000256" key="1">
    <source>
        <dbReference type="ARBA" id="ARBA00004613"/>
    </source>
</evidence>
<dbReference type="PROSITE" id="PS00136">
    <property type="entry name" value="SUBTILASE_ASP"/>
    <property type="match status" value="1"/>
</dbReference>
<keyword evidence="6 9" id="KW-0720">Serine protease</keyword>
<dbReference type="Gene3D" id="3.40.50.200">
    <property type="entry name" value="Peptidase S8/S53 domain"/>
    <property type="match status" value="1"/>
</dbReference>
<feature type="active site" description="Charge relay system" evidence="8 9">
    <location>
        <position position="584"/>
    </location>
</feature>
<keyword evidence="18" id="KW-1185">Reference proteome</keyword>
<feature type="domain" description="Subtilisin-like protease fibronectin type-III" evidence="16">
    <location>
        <begin position="700"/>
        <end position="796"/>
    </location>
</feature>
<evidence type="ECO:0000259" key="14">
    <source>
        <dbReference type="Pfam" id="PF02225"/>
    </source>
</evidence>
<gene>
    <name evidence="17" type="primary">gb00974</name>
    <name evidence="17" type="ORF">PR202_gb00974</name>
</gene>
<evidence type="ECO:0000259" key="15">
    <source>
        <dbReference type="Pfam" id="PF05922"/>
    </source>
</evidence>
<evidence type="ECO:0000256" key="3">
    <source>
        <dbReference type="ARBA" id="ARBA00022670"/>
    </source>
</evidence>
<dbReference type="CDD" id="cd02120">
    <property type="entry name" value="PA_subtilisin_like"/>
    <property type="match status" value="1"/>
</dbReference>
<dbReference type="PRINTS" id="PR00723">
    <property type="entry name" value="SUBTILISIN"/>
</dbReference>
<proteinExistence type="inferred from homology"/>
<dbReference type="InterPro" id="IPR000209">
    <property type="entry name" value="Peptidase_S8/S53_dom"/>
</dbReference>
<keyword evidence="7" id="KW-0325">Glycoprotein</keyword>
<dbReference type="InterPro" id="IPR045051">
    <property type="entry name" value="SBT"/>
</dbReference>
<accession>A0AAV5DW84</accession>
<keyword evidence="4" id="KW-0732">Signal</keyword>
<feature type="domain" description="Peptidase S8/S53" evidence="13">
    <location>
        <begin position="182"/>
        <end position="619"/>
    </location>
</feature>
<dbReference type="InterPro" id="IPR010259">
    <property type="entry name" value="S8pro/Inhibitor_I9"/>
</dbReference>
<feature type="active site" description="Charge relay system" evidence="8 9">
    <location>
        <position position="246"/>
    </location>
</feature>
<evidence type="ECO:0000256" key="9">
    <source>
        <dbReference type="PROSITE-ProRule" id="PRU01240"/>
    </source>
</evidence>
<keyword evidence="5 9" id="KW-0378">Hydrolase</keyword>
<dbReference type="InterPro" id="IPR036852">
    <property type="entry name" value="Peptidase_S8/S53_dom_sf"/>
</dbReference>
<evidence type="ECO:0000256" key="4">
    <source>
        <dbReference type="ARBA" id="ARBA00022729"/>
    </source>
</evidence>
<dbReference type="InterPro" id="IPR041469">
    <property type="entry name" value="Subtilisin-like_FN3"/>
</dbReference>
<evidence type="ECO:0000256" key="5">
    <source>
        <dbReference type="ARBA" id="ARBA00022801"/>
    </source>
</evidence>
<dbReference type="Gene3D" id="3.50.30.30">
    <property type="match status" value="1"/>
</dbReference>
<dbReference type="Gene3D" id="3.30.70.80">
    <property type="entry name" value="Peptidase S8 propeptide/proteinase inhibitor I9"/>
    <property type="match status" value="1"/>
</dbReference>
<dbReference type="InterPro" id="IPR037045">
    <property type="entry name" value="S8pro/Inhibitor_I9_sf"/>
</dbReference>
<dbReference type="Pfam" id="PF00082">
    <property type="entry name" value="Peptidase_S8"/>
    <property type="match status" value="1"/>
</dbReference>
<dbReference type="InterPro" id="IPR015500">
    <property type="entry name" value="Peptidase_S8_subtilisin-rel"/>
</dbReference>
<keyword evidence="12" id="KW-0472">Membrane</keyword>